<organism evidence="2 3">
    <name type="scientific">Thorsellia kenyensis</name>
    <dbReference type="NCBI Taxonomy" id="1549888"/>
    <lineage>
        <taxon>Bacteria</taxon>
        <taxon>Pseudomonadati</taxon>
        <taxon>Pseudomonadota</taxon>
        <taxon>Gammaproteobacteria</taxon>
        <taxon>Enterobacterales</taxon>
        <taxon>Thorselliaceae</taxon>
        <taxon>Thorsellia</taxon>
    </lineage>
</organism>
<keyword evidence="1" id="KW-0812">Transmembrane</keyword>
<protein>
    <submittedName>
        <fullName evidence="2">Uncharacterized protein</fullName>
    </submittedName>
</protein>
<reference evidence="2 3" key="1">
    <citation type="submission" date="2024-09" db="EMBL/GenBank/DDBJ databases">
        <authorList>
            <person name="Sun Q."/>
            <person name="Mori K."/>
        </authorList>
    </citation>
    <scope>NUCLEOTIDE SEQUENCE [LARGE SCALE GENOMIC DNA]</scope>
    <source>
        <strain evidence="2 3">CCM 8545</strain>
    </source>
</reference>
<keyword evidence="1" id="KW-0472">Membrane</keyword>
<dbReference type="EMBL" id="JBHLXE010000070">
    <property type="protein sequence ID" value="MFC0179623.1"/>
    <property type="molecule type" value="Genomic_DNA"/>
</dbReference>
<comment type="caution">
    <text evidence="2">The sequence shown here is derived from an EMBL/GenBank/DDBJ whole genome shotgun (WGS) entry which is preliminary data.</text>
</comment>
<evidence type="ECO:0000313" key="3">
    <source>
        <dbReference type="Proteomes" id="UP001589758"/>
    </source>
</evidence>
<sequence>MQVSILNCNQKTANKQLRWLCVSPYLFIALLTAGISLPVAVSLMNDSSIQTVPGKSQPYPSKKYSFTDLIQAFTSNLILNELLGIHSSFKHNPSVENYSNSALSRKPLDSRHVYYLNTNNQIQAKIAHYFSINFYQSGAISSFSSAQFSSHPRVIYFTVASWLTLLFSNNSQY</sequence>
<feature type="transmembrane region" description="Helical" evidence="1">
    <location>
        <begin position="20"/>
        <end position="41"/>
    </location>
</feature>
<keyword evidence="1" id="KW-1133">Transmembrane helix</keyword>
<name>A0ABV6CED5_9GAMM</name>
<dbReference type="RefSeq" id="WP_385876727.1">
    <property type="nucleotide sequence ID" value="NZ_JBHLXE010000070.1"/>
</dbReference>
<evidence type="ECO:0000313" key="2">
    <source>
        <dbReference type="EMBL" id="MFC0179623.1"/>
    </source>
</evidence>
<proteinExistence type="predicted"/>
<keyword evidence="3" id="KW-1185">Reference proteome</keyword>
<evidence type="ECO:0000256" key="1">
    <source>
        <dbReference type="SAM" id="Phobius"/>
    </source>
</evidence>
<dbReference type="Proteomes" id="UP001589758">
    <property type="component" value="Unassembled WGS sequence"/>
</dbReference>
<gene>
    <name evidence="2" type="ORF">ACFFIT_05920</name>
</gene>
<accession>A0ABV6CED5</accession>